<feature type="region of interest" description="Disordered" evidence="4">
    <location>
        <begin position="1"/>
        <end position="21"/>
    </location>
</feature>
<accession>A0A7I9WE34</accession>
<keyword evidence="3" id="KW-0804">Transcription</keyword>
<dbReference type="Proteomes" id="UP000465302">
    <property type="component" value="Unassembled WGS sequence"/>
</dbReference>
<proteinExistence type="predicted"/>
<keyword evidence="2" id="KW-0238">DNA-binding</keyword>
<dbReference type="InterPro" id="IPR036390">
    <property type="entry name" value="WH_DNA-bd_sf"/>
</dbReference>
<dbReference type="SUPFAM" id="SSF46785">
    <property type="entry name" value="Winged helix' DNA-binding domain"/>
    <property type="match status" value="1"/>
</dbReference>
<dbReference type="Pfam" id="PF00392">
    <property type="entry name" value="GntR"/>
    <property type="match status" value="1"/>
</dbReference>
<dbReference type="Gene3D" id="1.10.10.10">
    <property type="entry name" value="Winged helix-like DNA-binding domain superfamily/Winged helix DNA-binding domain"/>
    <property type="match status" value="1"/>
</dbReference>
<evidence type="ECO:0000256" key="2">
    <source>
        <dbReference type="ARBA" id="ARBA00023125"/>
    </source>
</evidence>
<evidence type="ECO:0000313" key="7">
    <source>
        <dbReference type="Proteomes" id="UP000465302"/>
    </source>
</evidence>
<dbReference type="PROSITE" id="PS50949">
    <property type="entry name" value="HTH_GNTR"/>
    <property type="match status" value="1"/>
</dbReference>
<dbReference type="Gene3D" id="1.20.120.530">
    <property type="entry name" value="GntR ligand-binding domain-like"/>
    <property type="match status" value="1"/>
</dbReference>
<evidence type="ECO:0000313" key="6">
    <source>
        <dbReference type="EMBL" id="GFG55547.1"/>
    </source>
</evidence>
<keyword evidence="1" id="KW-0805">Transcription regulation</keyword>
<evidence type="ECO:0000256" key="4">
    <source>
        <dbReference type="SAM" id="MobiDB-lite"/>
    </source>
</evidence>
<dbReference type="CDD" id="cd07377">
    <property type="entry name" value="WHTH_GntR"/>
    <property type="match status" value="1"/>
</dbReference>
<dbReference type="AlphaFoldDB" id="A0A7I9WE34"/>
<dbReference type="InterPro" id="IPR036388">
    <property type="entry name" value="WH-like_DNA-bd_sf"/>
</dbReference>
<gene>
    <name evidence="6" type="ORF">MAGR_69880</name>
</gene>
<dbReference type="InterPro" id="IPR008920">
    <property type="entry name" value="TF_FadR/GntR_C"/>
</dbReference>
<evidence type="ECO:0000259" key="5">
    <source>
        <dbReference type="PROSITE" id="PS50949"/>
    </source>
</evidence>
<sequence>MQAGTRAPHDAGRPLPSVSGRRSLGTQVYQTLREAVVLNVFAPGEPLRQAALAEALGVSRIPVRSALLRLAADGLVELGDRKGAVVTAHTAAQARELYDIRIVLETHAVRQSMRAMTPERVRTLRALSDLAESKRAEMVDARRAYYAELFDVTNNPELVRLLEELRLKLGRYIFGWRLRHPHDEAHNDVLNKIAAGDEAGVIASVEANLCQVRDGIVEMIKEEEQNRAVGTPQRSLTLRERLMEALDRGRKDDT</sequence>
<dbReference type="Pfam" id="PF07729">
    <property type="entry name" value="FCD"/>
    <property type="match status" value="1"/>
</dbReference>
<feature type="domain" description="HTH gntR-type" evidence="5">
    <location>
        <begin position="22"/>
        <end position="89"/>
    </location>
</feature>
<dbReference type="GO" id="GO:0003677">
    <property type="term" value="F:DNA binding"/>
    <property type="evidence" value="ECO:0007669"/>
    <property type="project" value="UniProtKB-KW"/>
</dbReference>
<dbReference type="SUPFAM" id="SSF48008">
    <property type="entry name" value="GntR ligand-binding domain-like"/>
    <property type="match status" value="1"/>
</dbReference>
<dbReference type="EMBL" id="BLKS01000004">
    <property type="protein sequence ID" value="GFG55547.1"/>
    <property type="molecule type" value="Genomic_DNA"/>
</dbReference>
<dbReference type="InterPro" id="IPR000524">
    <property type="entry name" value="Tscrpt_reg_HTH_GntR"/>
</dbReference>
<comment type="caution">
    <text evidence="6">The sequence shown here is derived from an EMBL/GenBank/DDBJ whole genome shotgun (WGS) entry which is preliminary data.</text>
</comment>
<dbReference type="GO" id="GO:0003700">
    <property type="term" value="F:DNA-binding transcription factor activity"/>
    <property type="evidence" value="ECO:0007669"/>
    <property type="project" value="InterPro"/>
</dbReference>
<dbReference type="PANTHER" id="PTHR43537">
    <property type="entry name" value="TRANSCRIPTIONAL REGULATOR, GNTR FAMILY"/>
    <property type="match status" value="1"/>
</dbReference>
<reference evidence="6 7" key="1">
    <citation type="journal article" date="2019" name="Emerg. Microbes Infect.">
        <title>Comprehensive subspecies identification of 175 nontuberculous mycobacteria species based on 7547 genomic profiles.</title>
        <authorList>
            <person name="Matsumoto Y."/>
            <person name="Kinjo T."/>
            <person name="Motooka D."/>
            <person name="Nabeya D."/>
            <person name="Jung N."/>
            <person name="Uechi K."/>
            <person name="Horii T."/>
            <person name="Iida T."/>
            <person name="Fujita J."/>
            <person name="Nakamura S."/>
        </authorList>
    </citation>
    <scope>NUCLEOTIDE SEQUENCE [LARGE SCALE GENOMIC DNA]</scope>
    <source>
        <strain evidence="6 7">JCM 6377</strain>
    </source>
</reference>
<evidence type="ECO:0000256" key="1">
    <source>
        <dbReference type="ARBA" id="ARBA00023015"/>
    </source>
</evidence>
<protein>
    <recommendedName>
        <fullName evidence="5">HTH gntR-type domain-containing protein</fullName>
    </recommendedName>
</protein>
<evidence type="ECO:0000256" key="3">
    <source>
        <dbReference type="ARBA" id="ARBA00023163"/>
    </source>
</evidence>
<dbReference type="SMART" id="SM00895">
    <property type="entry name" value="FCD"/>
    <property type="match status" value="1"/>
</dbReference>
<organism evidence="6 7">
    <name type="scientific">Mycolicibacterium agri</name>
    <name type="common">Mycobacterium agri</name>
    <dbReference type="NCBI Taxonomy" id="36811"/>
    <lineage>
        <taxon>Bacteria</taxon>
        <taxon>Bacillati</taxon>
        <taxon>Actinomycetota</taxon>
        <taxon>Actinomycetes</taxon>
        <taxon>Mycobacteriales</taxon>
        <taxon>Mycobacteriaceae</taxon>
        <taxon>Mycolicibacterium</taxon>
    </lineage>
</organism>
<dbReference type="SMART" id="SM00345">
    <property type="entry name" value="HTH_GNTR"/>
    <property type="match status" value="1"/>
</dbReference>
<dbReference type="InterPro" id="IPR011711">
    <property type="entry name" value="GntR_C"/>
</dbReference>
<name>A0A7I9WE34_MYCAG</name>
<dbReference type="PANTHER" id="PTHR43537:SF24">
    <property type="entry name" value="GLUCONATE OPERON TRANSCRIPTIONAL REPRESSOR"/>
    <property type="match status" value="1"/>
</dbReference>